<evidence type="ECO:0000256" key="1">
    <source>
        <dbReference type="SAM" id="Phobius"/>
    </source>
</evidence>
<protein>
    <submittedName>
        <fullName evidence="2">Uncharacterized protein</fullName>
    </submittedName>
</protein>
<sequence>MVGGLSKAYNLTITYVLYELSYINLVMFSSVLPTYDDAKPEKRRMKGDVIDCDNPKNRNAIRNLIAEMDE</sequence>
<evidence type="ECO:0000313" key="2">
    <source>
        <dbReference type="EMBL" id="MPL90253.1"/>
    </source>
</evidence>
<comment type="caution">
    <text evidence="2">The sequence shown here is derived from an EMBL/GenBank/DDBJ whole genome shotgun (WGS) entry which is preliminary data.</text>
</comment>
<gene>
    <name evidence="2" type="ORF">SDC9_36300</name>
</gene>
<accession>A0A644VI11</accession>
<name>A0A644VI11_9ZZZZ</name>
<dbReference type="AlphaFoldDB" id="A0A644VI11"/>
<keyword evidence="1" id="KW-1133">Transmembrane helix</keyword>
<proteinExistence type="predicted"/>
<feature type="transmembrane region" description="Helical" evidence="1">
    <location>
        <begin position="15"/>
        <end position="35"/>
    </location>
</feature>
<organism evidence="2">
    <name type="scientific">bioreactor metagenome</name>
    <dbReference type="NCBI Taxonomy" id="1076179"/>
    <lineage>
        <taxon>unclassified sequences</taxon>
        <taxon>metagenomes</taxon>
        <taxon>ecological metagenomes</taxon>
    </lineage>
</organism>
<keyword evidence="1" id="KW-0812">Transmembrane</keyword>
<reference evidence="2" key="1">
    <citation type="submission" date="2019-08" db="EMBL/GenBank/DDBJ databases">
        <authorList>
            <person name="Kucharzyk K."/>
            <person name="Murdoch R.W."/>
            <person name="Higgins S."/>
            <person name="Loffler F."/>
        </authorList>
    </citation>
    <scope>NUCLEOTIDE SEQUENCE</scope>
</reference>
<keyword evidence="1" id="KW-0472">Membrane</keyword>
<dbReference type="EMBL" id="VSSQ01000298">
    <property type="protein sequence ID" value="MPL90253.1"/>
    <property type="molecule type" value="Genomic_DNA"/>
</dbReference>